<evidence type="ECO:0000313" key="1">
    <source>
        <dbReference type="EMBL" id="SHH74661.1"/>
    </source>
</evidence>
<proteinExistence type="predicted"/>
<dbReference type="GO" id="GO:0006935">
    <property type="term" value="P:chemotaxis"/>
    <property type="evidence" value="ECO:0007669"/>
    <property type="project" value="InterPro"/>
</dbReference>
<evidence type="ECO:0000313" key="2">
    <source>
        <dbReference type="Proteomes" id="UP000184139"/>
    </source>
</evidence>
<dbReference type="Proteomes" id="UP000184139">
    <property type="component" value="Unassembled WGS sequence"/>
</dbReference>
<protein>
    <recommendedName>
        <fullName evidence="3">CheW-like domain-containing protein</fullName>
    </recommendedName>
</protein>
<organism evidence="1 2">
    <name type="scientific">Desulfofustis glycolicus DSM 9705</name>
    <dbReference type="NCBI Taxonomy" id="1121409"/>
    <lineage>
        <taxon>Bacteria</taxon>
        <taxon>Pseudomonadati</taxon>
        <taxon>Thermodesulfobacteriota</taxon>
        <taxon>Desulfobulbia</taxon>
        <taxon>Desulfobulbales</taxon>
        <taxon>Desulfocapsaceae</taxon>
        <taxon>Desulfofustis</taxon>
    </lineage>
</organism>
<reference evidence="1 2" key="1">
    <citation type="submission" date="2016-11" db="EMBL/GenBank/DDBJ databases">
        <authorList>
            <person name="Jaros S."/>
            <person name="Januszkiewicz K."/>
            <person name="Wedrychowicz H."/>
        </authorList>
    </citation>
    <scope>NUCLEOTIDE SEQUENCE [LARGE SCALE GENOMIC DNA]</scope>
    <source>
        <strain evidence="1 2">DSM 9705</strain>
    </source>
</reference>
<dbReference type="GO" id="GO:0007165">
    <property type="term" value="P:signal transduction"/>
    <property type="evidence" value="ECO:0007669"/>
    <property type="project" value="InterPro"/>
</dbReference>
<dbReference type="SUPFAM" id="SSF50341">
    <property type="entry name" value="CheW-like"/>
    <property type="match status" value="1"/>
</dbReference>
<name>A0A1M5VHG7_9BACT</name>
<dbReference type="STRING" id="1121409.SAMN02745124_01696"/>
<evidence type="ECO:0008006" key="3">
    <source>
        <dbReference type="Google" id="ProtNLM"/>
    </source>
</evidence>
<accession>A0A1M5VHG7</accession>
<dbReference type="AlphaFoldDB" id="A0A1M5VHG7"/>
<keyword evidence="2" id="KW-1185">Reference proteome</keyword>
<dbReference type="InterPro" id="IPR036061">
    <property type="entry name" value="CheW-like_dom_sf"/>
</dbReference>
<sequence length="149" mass="15793">MTGTFVVVGAGPYRLAVDTKQVHKIYPERNNSAELLTDWQTFKKEAGDTTGTIPLLSLTELLLGRKDDMTGRRRLVVLSGEPTMGIVVTDVESGTDADRPVIQPLSPAFSGTCRSLFGHVALCGNSAVPVLTGGTLLALSTGKNHDGLL</sequence>
<dbReference type="EMBL" id="FQXS01000008">
    <property type="protein sequence ID" value="SHH74661.1"/>
    <property type="molecule type" value="Genomic_DNA"/>
</dbReference>
<gene>
    <name evidence="1" type="ORF">SAMN02745124_01696</name>
</gene>